<dbReference type="EMBL" id="KN818237">
    <property type="protein sequence ID" value="KIL66244.1"/>
    <property type="molecule type" value="Genomic_DNA"/>
</dbReference>
<evidence type="ECO:0000259" key="5">
    <source>
        <dbReference type="PROSITE" id="PS51559"/>
    </source>
</evidence>
<keyword evidence="1" id="KW-0489">Methyltransferase</keyword>
<feature type="repeat" description="ANK" evidence="4">
    <location>
        <begin position="45"/>
        <end position="77"/>
    </location>
</feature>
<reference evidence="6 7" key="1">
    <citation type="submission" date="2014-04" db="EMBL/GenBank/DDBJ databases">
        <title>Evolutionary Origins and Diversification of the Mycorrhizal Mutualists.</title>
        <authorList>
            <consortium name="DOE Joint Genome Institute"/>
            <consortium name="Mycorrhizal Genomics Consortium"/>
            <person name="Kohler A."/>
            <person name="Kuo A."/>
            <person name="Nagy L.G."/>
            <person name="Floudas D."/>
            <person name="Copeland A."/>
            <person name="Barry K.W."/>
            <person name="Cichocki N."/>
            <person name="Veneault-Fourrey C."/>
            <person name="LaButti K."/>
            <person name="Lindquist E.A."/>
            <person name="Lipzen A."/>
            <person name="Lundell T."/>
            <person name="Morin E."/>
            <person name="Murat C."/>
            <person name="Riley R."/>
            <person name="Ohm R."/>
            <person name="Sun H."/>
            <person name="Tunlid A."/>
            <person name="Henrissat B."/>
            <person name="Grigoriev I.V."/>
            <person name="Hibbett D.S."/>
            <person name="Martin F."/>
        </authorList>
    </citation>
    <scope>NUCLEOTIDE SEQUENCE [LARGE SCALE GENOMIC DNA]</scope>
    <source>
        <strain evidence="6 7">Koide BX008</strain>
    </source>
</reference>
<evidence type="ECO:0000256" key="1">
    <source>
        <dbReference type="ARBA" id="ARBA00022603"/>
    </source>
</evidence>
<sequence length="371" mass="41305">MDESIDHLTSLGEHLISSILEYKSLDTIQLLIDSGAPVWYQSEDEGTSPLHAAAYVQDTALVKYLIQNGAIWNAVDHSNHTAGDIALSFNNAEIYTLIRDAGIRSELLLAILSNDDLTESSTLVLQANDDTAAGSSTAFLSSNLRFTKDVHGQDVCYVDAGGQEVGVMMGWERKIMQETVQRLCQDHQHARHLKVLNVGFGLGIIDGLFQALPSTAPALHVIIEPHPDVLKHMRDLGYYERPGVKVLEGKWQDFVDNDEILGVGGFDVVYTDTFSENYTDLRKFFETLPNLLAGPDSRFSFFNGLGATNPLFYDVYTHIAELHLAEVGLDLEWYDVDVAEEDGEKDRWGQSREYFTVPLYRLPIGKMSCVA</sequence>
<dbReference type="Proteomes" id="UP000054549">
    <property type="component" value="Unassembled WGS sequence"/>
</dbReference>
<evidence type="ECO:0000256" key="3">
    <source>
        <dbReference type="ARBA" id="ARBA00022691"/>
    </source>
</evidence>
<dbReference type="PROSITE" id="PS50297">
    <property type="entry name" value="ANK_REP_REGION"/>
    <property type="match status" value="1"/>
</dbReference>
<dbReference type="HOGENOM" id="CLU_033831_1_0_1"/>
<dbReference type="InParanoid" id="A0A0C2TH50"/>
<dbReference type="Gene3D" id="1.25.40.20">
    <property type="entry name" value="Ankyrin repeat-containing domain"/>
    <property type="match status" value="1"/>
</dbReference>
<evidence type="ECO:0000313" key="6">
    <source>
        <dbReference type="EMBL" id="KIL66244.1"/>
    </source>
</evidence>
<dbReference type="InterPro" id="IPR002110">
    <property type="entry name" value="Ankyrin_rpt"/>
</dbReference>
<dbReference type="PANTHER" id="PTHR32379:SF1">
    <property type="entry name" value="GUANIDINOACETATE N-METHYLTRANSFERASE"/>
    <property type="match status" value="1"/>
</dbReference>
<dbReference type="InterPro" id="IPR036770">
    <property type="entry name" value="Ankyrin_rpt-contain_sf"/>
</dbReference>
<dbReference type="Pfam" id="PF12796">
    <property type="entry name" value="Ank_2"/>
    <property type="match status" value="1"/>
</dbReference>
<dbReference type="PROSITE" id="PS50088">
    <property type="entry name" value="ANK_REPEAT"/>
    <property type="match status" value="1"/>
</dbReference>
<gene>
    <name evidence="6" type="ORF">M378DRAFT_75536</name>
</gene>
<protein>
    <recommendedName>
        <fullName evidence="5">RMT2 domain-containing protein</fullName>
    </recommendedName>
</protein>
<evidence type="ECO:0000313" key="7">
    <source>
        <dbReference type="Proteomes" id="UP000054549"/>
    </source>
</evidence>
<keyword evidence="2" id="KW-0808">Transferase</keyword>
<organism evidence="6 7">
    <name type="scientific">Amanita muscaria (strain Koide BX008)</name>
    <dbReference type="NCBI Taxonomy" id="946122"/>
    <lineage>
        <taxon>Eukaryota</taxon>
        <taxon>Fungi</taxon>
        <taxon>Dikarya</taxon>
        <taxon>Basidiomycota</taxon>
        <taxon>Agaricomycotina</taxon>
        <taxon>Agaricomycetes</taxon>
        <taxon>Agaricomycetidae</taxon>
        <taxon>Agaricales</taxon>
        <taxon>Pluteineae</taxon>
        <taxon>Amanitaceae</taxon>
        <taxon>Amanita</taxon>
    </lineage>
</organism>
<dbReference type="SUPFAM" id="SSF53335">
    <property type="entry name" value="S-adenosyl-L-methionine-dependent methyltransferases"/>
    <property type="match status" value="1"/>
</dbReference>
<dbReference type="GO" id="GO:0019702">
    <property type="term" value="F:protein arginine N5-methyltransferase activity"/>
    <property type="evidence" value="ECO:0007669"/>
    <property type="project" value="TreeGrafter"/>
</dbReference>
<dbReference type="GO" id="GO:0005737">
    <property type="term" value="C:cytoplasm"/>
    <property type="evidence" value="ECO:0007669"/>
    <property type="project" value="TreeGrafter"/>
</dbReference>
<keyword evidence="4" id="KW-0040">ANK repeat</keyword>
<dbReference type="FunCoup" id="A0A0C2TH50">
    <property type="interactions" value="344"/>
</dbReference>
<dbReference type="STRING" id="946122.A0A0C2TH50"/>
<dbReference type="PANTHER" id="PTHR32379">
    <property type="entry name" value="GUANIDINOACETATE N-METHYLTRANSFERASE"/>
    <property type="match status" value="1"/>
</dbReference>
<proteinExistence type="predicted"/>
<dbReference type="InterPro" id="IPR026480">
    <property type="entry name" value="RMT2_dom"/>
</dbReference>
<name>A0A0C2TH50_AMAMK</name>
<evidence type="ECO:0000256" key="4">
    <source>
        <dbReference type="PROSITE-ProRule" id="PRU00023"/>
    </source>
</evidence>
<keyword evidence="3" id="KW-0949">S-adenosyl-L-methionine</keyword>
<dbReference type="InterPro" id="IPR051038">
    <property type="entry name" value="RMT2/GAMT_Mtase"/>
</dbReference>
<dbReference type="SUPFAM" id="SSF48403">
    <property type="entry name" value="Ankyrin repeat"/>
    <property type="match status" value="1"/>
</dbReference>
<evidence type="ECO:0000256" key="2">
    <source>
        <dbReference type="ARBA" id="ARBA00022679"/>
    </source>
</evidence>
<dbReference type="GO" id="GO:0032259">
    <property type="term" value="P:methylation"/>
    <property type="evidence" value="ECO:0007669"/>
    <property type="project" value="UniProtKB-KW"/>
</dbReference>
<feature type="domain" description="RMT2" evidence="5">
    <location>
        <begin position="130"/>
        <end position="371"/>
    </location>
</feature>
<accession>A0A0C2TH50</accession>
<dbReference type="OrthoDB" id="19014at2759"/>
<dbReference type="PROSITE" id="PS51559">
    <property type="entry name" value="SAM_RMT2"/>
    <property type="match status" value="1"/>
</dbReference>
<dbReference type="AlphaFoldDB" id="A0A0C2TH50"/>
<dbReference type="Gene3D" id="3.40.50.150">
    <property type="entry name" value="Vaccinia Virus protein VP39"/>
    <property type="match status" value="1"/>
</dbReference>
<dbReference type="InterPro" id="IPR029063">
    <property type="entry name" value="SAM-dependent_MTases_sf"/>
</dbReference>
<keyword evidence="7" id="KW-1185">Reference proteome</keyword>
<dbReference type="GO" id="GO:0005634">
    <property type="term" value="C:nucleus"/>
    <property type="evidence" value="ECO:0007669"/>
    <property type="project" value="TreeGrafter"/>
</dbReference>